<organism evidence="8 9">
    <name type="scientific">Frigidibacter mobilis</name>
    <dbReference type="NCBI Taxonomy" id="1335048"/>
    <lineage>
        <taxon>Bacteria</taxon>
        <taxon>Pseudomonadati</taxon>
        <taxon>Pseudomonadota</taxon>
        <taxon>Alphaproteobacteria</taxon>
        <taxon>Rhodobacterales</taxon>
        <taxon>Paracoccaceae</taxon>
        <taxon>Frigidibacter</taxon>
    </lineage>
</organism>
<feature type="transmembrane region" description="Helical" evidence="7">
    <location>
        <begin position="42"/>
        <end position="61"/>
    </location>
</feature>
<keyword evidence="9" id="KW-1185">Reference proteome</keyword>
<feature type="transmembrane region" description="Helical" evidence="7">
    <location>
        <begin position="73"/>
        <end position="92"/>
    </location>
</feature>
<dbReference type="PANTHER" id="PTHR33508:SF1">
    <property type="entry name" value="UPF0056 MEMBRANE PROTEIN YHCE"/>
    <property type="match status" value="1"/>
</dbReference>
<name>A0A159Z3M5_9RHOB</name>
<dbReference type="InterPro" id="IPR002771">
    <property type="entry name" value="Multi_antbiot-R_MarC"/>
</dbReference>
<dbReference type="STRING" id="1335048.AKL17_2482"/>
<sequence>MADLSLYITAFVTLFIVVDPIGLAPLFIALTQGMSPRQRRAVGLRACAVAAVLLTLFGLLGEQLLGGIGISMPAFRIAGGLLLFLTALDMLFERRTQRREGQSAESAADQADDPSIFPLATPLIAGPGAMATMILLVGKPGAGWAHVAAVHVVMLAVLGCVMALFLIAGPIERALGRTGTLVVTRLLGMLLAALAVQFVLDGMRGAGMIGLIPTGR</sequence>
<dbReference type="GO" id="GO:0005886">
    <property type="term" value="C:plasma membrane"/>
    <property type="evidence" value="ECO:0007669"/>
    <property type="project" value="UniProtKB-SubCell"/>
</dbReference>
<gene>
    <name evidence="8" type="ORF">AKL17_2482</name>
</gene>
<evidence type="ECO:0000256" key="6">
    <source>
        <dbReference type="ARBA" id="ARBA00023136"/>
    </source>
</evidence>
<dbReference type="PANTHER" id="PTHR33508">
    <property type="entry name" value="UPF0056 MEMBRANE PROTEIN YHCE"/>
    <property type="match status" value="1"/>
</dbReference>
<reference evidence="8 9" key="1">
    <citation type="submission" date="2015-09" db="EMBL/GenBank/DDBJ databases">
        <title>Complete genome sequence of Defluviimonas alba cai42t isolated from an oilfield in Xinjiang.</title>
        <authorList>
            <person name="Geng S."/>
            <person name="Pan X."/>
            <person name="Wu X."/>
        </authorList>
    </citation>
    <scope>NUCLEOTIDE SEQUENCE [LARGE SCALE GENOMIC DNA]</scope>
    <source>
        <strain evidence="9">cai42</strain>
    </source>
</reference>
<dbReference type="Proteomes" id="UP000076128">
    <property type="component" value="Chromosome"/>
</dbReference>
<proteinExistence type="inferred from homology"/>
<keyword evidence="4 7" id="KW-0812">Transmembrane</keyword>
<evidence type="ECO:0000256" key="2">
    <source>
        <dbReference type="ARBA" id="ARBA00009784"/>
    </source>
</evidence>
<keyword evidence="5 7" id="KW-1133">Transmembrane helix</keyword>
<keyword evidence="6 7" id="KW-0472">Membrane</keyword>
<feature type="transmembrane region" description="Helical" evidence="7">
    <location>
        <begin position="180"/>
        <end position="200"/>
    </location>
</feature>
<feature type="transmembrane region" description="Helical" evidence="7">
    <location>
        <begin position="116"/>
        <end position="138"/>
    </location>
</feature>
<dbReference type="PATRIC" id="fig|1335048.3.peg.2588"/>
<dbReference type="KEGG" id="daa:AKL17_2482"/>
<dbReference type="AlphaFoldDB" id="A0A159Z3M5"/>
<feature type="transmembrane region" description="Helical" evidence="7">
    <location>
        <begin position="144"/>
        <end position="168"/>
    </location>
</feature>
<evidence type="ECO:0000256" key="3">
    <source>
        <dbReference type="ARBA" id="ARBA00022475"/>
    </source>
</evidence>
<comment type="similarity">
    <text evidence="2 7">Belongs to the UPF0056 (MarC) family.</text>
</comment>
<evidence type="ECO:0000256" key="4">
    <source>
        <dbReference type="ARBA" id="ARBA00022692"/>
    </source>
</evidence>
<dbReference type="RefSeq" id="WP_066813654.1">
    <property type="nucleotide sequence ID" value="NZ_CP012661.1"/>
</dbReference>
<dbReference type="OrthoDB" id="21094at2"/>
<dbReference type="NCBIfam" id="TIGR00427">
    <property type="entry name" value="NAAT family transporter"/>
    <property type="match status" value="1"/>
</dbReference>
<comment type="subcellular location">
    <subcellularLocation>
        <location evidence="1 7">Cell membrane</location>
        <topology evidence="1 7">Multi-pass membrane protein</topology>
    </subcellularLocation>
</comment>
<keyword evidence="3" id="KW-1003">Cell membrane</keyword>
<evidence type="ECO:0000256" key="1">
    <source>
        <dbReference type="ARBA" id="ARBA00004651"/>
    </source>
</evidence>
<accession>A0A159Z3M5</accession>
<evidence type="ECO:0000256" key="5">
    <source>
        <dbReference type="ARBA" id="ARBA00022989"/>
    </source>
</evidence>
<dbReference type="Pfam" id="PF01914">
    <property type="entry name" value="MarC"/>
    <property type="match status" value="1"/>
</dbReference>
<feature type="transmembrane region" description="Helical" evidence="7">
    <location>
        <begin position="6"/>
        <end position="30"/>
    </location>
</feature>
<evidence type="ECO:0000313" key="8">
    <source>
        <dbReference type="EMBL" id="AMY69727.1"/>
    </source>
</evidence>
<evidence type="ECO:0000256" key="7">
    <source>
        <dbReference type="RuleBase" id="RU362048"/>
    </source>
</evidence>
<evidence type="ECO:0000313" key="9">
    <source>
        <dbReference type="Proteomes" id="UP000076128"/>
    </source>
</evidence>
<dbReference type="EMBL" id="CP012661">
    <property type="protein sequence ID" value="AMY69727.1"/>
    <property type="molecule type" value="Genomic_DNA"/>
</dbReference>
<protein>
    <recommendedName>
        <fullName evidence="7">UPF0056 membrane protein</fullName>
    </recommendedName>
</protein>